<evidence type="ECO:0000313" key="5">
    <source>
        <dbReference type="EMBL" id="SFO13058.1"/>
    </source>
</evidence>
<dbReference type="AlphaFoldDB" id="A0A1I5ENJ4"/>
<dbReference type="Proteomes" id="UP000199236">
    <property type="component" value="Unassembled WGS sequence"/>
</dbReference>
<keyword evidence="2" id="KW-0012">Acyltransferase</keyword>
<dbReference type="InterPro" id="IPR051531">
    <property type="entry name" value="N-acetyltransferase"/>
</dbReference>
<evidence type="ECO:0000256" key="1">
    <source>
        <dbReference type="ARBA" id="ARBA00022679"/>
    </source>
</evidence>
<dbReference type="InterPro" id="IPR000182">
    <property type="entry name" value="GNAT_dom"/>
</dbReference>
<sequence>MDMFPEKAARFKGIRAGASTSFFTAALGSIVSRTSARGAVHPRLSGHSLYLRHPVKGDFAQWVRLRTASAGFLKPWEPLWPRDDLTMRGYRRRLDQYRRDRKTGRALPYLIFDARDNRLLGGVNVSNIRRGICQTATIGYWMGENHAGQGNMSRALALLLPYLFDCQGLHRIEAACLPTNSASISVLKKSGFQLEGKARSYLCINGQWEDHLLFSALRSDVIMSVGF</sequence>
<accession>A0A1I5ENJ4</accession>
<evidence type="ECO:0000313" key="6">
    <source>
        <dbReference type="Proteomes" id="UP000199236"/>
    </source>
</evidence>
<feature type="domain" description="N-acetyltransferase" evidence="4">
    <location>
        <begin position="63"/>
        <end position="219"/>
    </location>
</feature>
<keyword evidence="1 5" id="KW-0808">Transferase</keyword>
<evidence type="ECO:0000256" key="3">
    <source>
        <dbReference type="ARBA" id="ARBA00038502"/>
    </source>
</evidence>
<name>A0A1I5ENJ4_9HYPH</name>
<evidence type="ECO:0000256" key="2">
    <source>
        <dbReference type="ARBA" id="ARBA00023315"/>
    </source>
</evidence>
<comment type="similarity">
    <text evidence="3">Belongs to the acetyltransferase family. RimJ subfamily.</text>
</comment>
<protein>
    <submittedName>
        <fullName evidence="5">[SSU ribosomal protein S5P]-alanine acetyltransferase</fullName>
    </submittedName>
</protein>
<reference evidence="5 6" key="1">
    <citation type="submission" date="2016-10" db="EMBL/GenBank/DDBJ databases">
        <authorList>
            <person name="de Groot N.N."/>
        </authorList>
    </citation>
    <scope>NUCLEOTIDE SEQUENCE [LARGE SCALE GENOMIC DNA]</scope>
    <source>
        <strain evidence="5 6">CGMCC 1.9157</strain>
    </source>
</reference>
<keyword evidence="5" id="KW-0687">Ribonucleoprotein</keyword>
<dbReference type="PANTHER" id="PTHR43792">
    <property type="entry name" value="GNAT FAMILY, PUTATIVE (AFU_ORTHOLOGUE AFUA_3G00765)-RELATED-RELATED"/>
    <property type="match status" value="1"/>
</dbReference>
<dbReference type="Pfam" id="PF13302">
    <property type="entry name" value="Acetyltransf_3"/>
    <property type="match status" value="1"/>
</dbReference>
<organism evidence="5 6">
    <name type="scientific">Cohaesibacter marisflavi</name>
    <dbReference type="NCBI Taxonomy" id="655353"/>
    <lineage>
        <taxon>Bacteria</taxon>
        <taxon>Pseudomonadati</taxon>
        <taxon>Pseudomonadota</taxon>
        <taxon>Alphaproteobacteria</taxon>
        <taxon>Hyphomicrobiales</taxon>
        <taxon>Cohaesibacteraceae</taxon>
    </lineage>
</organism>
<dbReference type="Gene3D" id="3.40.630.30">
    <property type="match status" value="1"/>
</dbReference>
<dbReference type="GO" id="GO:0005737">
    <property type="term" value="C:cytoplasm"/>
    <property type="evidence" value="ECO:0007669"/>
    <property type="project" value="TreeGrafter"/>
</dbReference>
<dbReference type="PANTHER" id="PTHR43792:SF8">
    <property type="entry name" value="[RIBOSOMAL PROTEIN US5]-ALANINE N-ACETYLTRANSFERASE"/>
    <property type="match status" value="1"/>
</dbReference>
<keyword evidence="6" id="KW-1185">Reference proteome</keyword>
<dbReference type="SUPFAM" id="SSF55729">
    <property type="entry name" value="Acyl-CoA N-acyltransferases (Nat)"/>
    <property type="match status" value="1"/>
</dbReference>
<dbReference type="STRING" id="655353.SAMN04488056_103271"/>
<keyword evidence="5" id="KW-0689">Ribosomal protein</keyword>
<evidence type="ECO:0000259" key="4">
    <source>
        <dbReference type="PROSITE" id="PS51186"/>
    </source>
</evidence>
<dbReference type="InterPro" id="IPR016181">
    <property type="entry name" value="Acyl_CoA_acyltransferase"/>
</dbReference>
<proteinExistence type="inferred from homology"/>
<gene>
    <name evidence="5" type="ORF">SAMN04488056_103271</name>
</gene>
<dbReference type="GO" id="GO:0008999">
    <property type="term" value="F:protein-N-terminal-alanine acetyltransferase activity"/>
    <property type="evidence" value="ECO:0007669"/>
    <property type="project" value="TreeGrafter"/>
</dbReference>
<dbReference type="PROSITE" id="PS51186">
    <property type="entry name" value="GNAT"/>
    <property type="match status" value="1"/>
</dbReference>
<dbReference type="EMBL" id="FOVR01000003">
    <property type="protein sequence ID" value="SFO13058.1"/>
    <property type="molecule type" value="Genomic_DNA"/>
</dbReference>
<dbReference type="GO" id="GO:0005840">
    <property type="term" value="C:ribosome"/>
    <property type="evidence" value="ECO:0007669"/>
    <property type="project" value="UniProtKB-KW"/>
</dbReference>